<accession>D1VWU8</accession>
<proteinExistence type="predicted"/>
<reference evidence="1 2" key="1">
    <citation type="submission" date="2009-12" db="EMBL/GenBank/DDBJ databases">
        <title>Genome Sequence of Prevotella timonensis CRIS 5C-B1.</title>
        <authorList>
            <person name="Durkin A.S."/>
            <person name="Madupu R."/>
            <person name="Torralba M."/>
            <person name="Methe B."/>
            <person name="Sutton G."/>
            <person name="Strausberg R.L."/>
            <person name="Nelson K.E."/>
        </authorList>
    </citation>
    <scope>NUCLEOTIDE SEQUENCE [LARGE SCALE GENOMIC DNA]</scope>
    <source>
        <strain evidence="1 2">CRIS 5C-B1</strain>
    </source>
</reference>
<protein>
    <submittedName>
        <fullName evidence="1">Uncharacterized protein</fullName>
    </submittedName>
</protein>
<organism evidence="1 2">
    <name type="scientific">Hoylesella timonensis CRIS 5C-B1</name>
    <dbReference type="NCBI Taxonomy" id="679189"/>
    <lineage>
        <taxon>Bacteria</taxon>
        <taxon>Pseudomonadati</taxon>
        <taxon>Bacteroidota</taxon>
        <taxon>Bacteroidia</taxon>
        <taxon>Bacteroidales</taxon>
        <taxon>Prevotellaceae</taxon>
        <taxon>Hoylesella</taxon>
    </lineage>
</organism>
<gene>
    <name evidence="1" type="ORF">HMPREF9019_2226</name>
</gene>
<dbReference type="Proteomes" id="UP000004001">
    <property type="component" value="Unassembled WGS sequence"/>
</dbReference>
<comment type="caution">
    <text evidence="1">The sequence shown here is derived from an EMBL/GenBank/DDBJ whole genome shotgun (WGS) entry which is preliminary data.</text>
</comment>
<sequence length="51" mass="6314">MFFHDKPAFNVNELKYLRDYARLWHVMPIFVRKLTTKHGKQRIKQVKHRSC</sequence>
<dbReference type="AlphaFoldDB" id="D1VWU8"/>
<dbReference type="EMBL" id="ADEF01000005">
    <property type="protein sequence ID" value="EFA98447.1"/>
    <property type="molecule type" value="Genomic_DNA"/>
</dbReference>
<evidence type="ECO:0000313" key="2">
    <source>
        <dbReference type="Proteomes" id="UP000004001"/>
    </source>
</evidence>
<name>D1VWU8_9BACT</name>
<evidence type="ECO:0000313" key="1">
    <source>
        <dbReference type="EMBL" id="EFA98447.1"/>
    </source>
</evidence>
<keyword evidence="2" id="KW-1185">Reference proteome</keyword>